<dbReference type="InterPro" id="IPR036286">
    <property type="entry name" value="LexA/Signal_pep-like_sf"/>
</dbReference>
<evidence type="ECO:0000256" key="4">
    <source>
        <dbReference type="ARBA" id="ARBA00023136"/>
    </source>
</evidence>
<evidence type="ECO:0000256" key="5">
    <source>
        <dbReference type="SAM" id="Phobius"/>
    </source>
</evidence>
<keyword evidence="7" id="KW-1185">Reference proteome</keyword>
<dbReference type="EMBL" id="RKLV01000015">
    <property type="protein sequence ID" value="MCX2819982.1"/>
    <property type="molecule type" value="Genomic_DNA"/>
</dbReference>
<dbReference type="PANTHER" id="PTHR10806:SF6">
    <property type="entry name" value="SIGNAL PEPTIDASE COMPLEX CATALYTIC SUBUNIT SEC11"/>
    <property type="match status" value="1"/>
</dbReference>
<dbReference type="InterPro" id="IPR001733">
    <property type="entry name" value="Peptidase_S26B"/>
</dbReference>
<dbReference type="SUPFAM" id="SSF51306">
    <property type="entry name" value="LexA/Signal peptidase"/>
    <property type="match status" value="1"/>
</dbReference>
<dbReference type="Proteomes" id="UP001149411">
    <property type="component" value="Unassembled WGS sequence"/>
</dbReference>
<accession>A0A9Q4GHK1</accession>
<organism evidence="6 7">
    <name type="scientific">Halorutilus salinus</name>
    <dbReference type="NCBI Taxonomy" id="2487751"/>
    <lineage>
        <taxon>Archaea</taxon>
        <taxon>Methanobacteriati</taxon>
        <taxon>Methanobacteriota</taxon>
        <taxon>Stenosarchaea group</taxon>
        <taxon>Halobacteria</taxon>
        <taxon>Halorutilales</taxon>
        <taxon>Halorutilaceae</taxon>
        <taxon>Halorutilus</taxon>
    </lineage>
</organism>
<reference evidence="6" key="1">
    <citation type="submission" date="2022-09" db="EMBL/GenBank/DDBJ databases">
        <title>Haloadaptaus new haloarchaeum isolated from saline soil.</title>
        <authorList>
            <person name="Duran-Viseras A."/>
            <person name="Sanchez-Porro C."/>
            <person name="Ventosa A."/>
        </authorList>
    </citation>
    <scope>NUCLEOTIDE SEQUENCE</scope>
    <source>
        <strain evidence="6">F3-133</strain>
    </source>
</reference>
<sequence length="222" mass="24200">MGDDEGLERVDEEKSAREMVREFRNDPIIKLIEDIVISVAIVGGIALVLYGVSGIWPPMVAIESGSMEPGMSAGDIVFIVSPGNFVPDGVESHQGIVTHEQGEEAGYEKFGDYGDAIVYRPDGSEERTAIIHRAMFYVEEGERWQTTDGETKVAPHDGFVTKGDANEEYDQNQGLSSVVKADWVQGKAQYRVPLIGNLRLLFPSSVHPGEGSSLNPDGIYPS</sequence>
<dbReference type="GO" id="GO:0006465">
    <property type="term" value="P:signal peptide processing"/>
    <property type="evidence" value="ECO:0007669"/>
    <property type="project" value="InterPro"/>
</dbReference>
<gene>
    <name evidence="6" type="ORF">EGH25_11540</name>
</gene>
<dbReference type="CDD" id="cd06530">
    <property type="entry name" value="S26_SPase_I"/>
    <property type="match status" value="1"/>
</dbReference>
<dbReference type="GO" id="GO:0004252">
    <property type="term" value="F:serine-type endopeptidase activity"/>
    <property type="evidence" value="ECO:0007669"/>
    <property type="project" value="InterPro"/>
</dbReference>
<dbReference type="AlphaFoldDB" id="A0A9Q4GHK1"/>
<name>A0A9Q4GHK1_9EURY</name>
<evidence type="ECO:0000313" key="6">
    <source>
        <dbReference type="EMBL" id="MCX2819982.1"/>
    </source>
</evidence>
<protein>
    <submittedName>
        <fullName evidence="6">S26 family signal peptidase</fullName>
    </submittedName>
</protein>
<comment type="subcellular location">
    <subcellularLocation>
        <location evidence="1">Membrane</location>
    </subcellularLocation>
</comment>
<comment type="caution">
    <text evidence="6">The sequence shown here is derived from an EMBL/GenBank/DDBJ whole genome shotgun (WGS) entry which is preliminary data.</text>
</comment>
<evidence type="ECO:0000256" key="1">
    <source>
        <dbReference type="ARBA" id="ARBA00004370"/>
    </source>
</evidence>
<dbReference type="GO" id="GO:0016020">
    <property type="term" value="C:membrane"/>
    <property type="evidence" value="ECO:0007669"/>
    <property type="project" value="UniProtKB-SubCell"/>
</dbReference>
<evidence type="ECO:0000256" key="2">
    <source>
        <dbReference type="ARBA" id="ARBA00022692"/>
    </source>
</evidence>
<dbReference type="RefSeq" id="WP_266088740.1">
    <property type="nucleotide sequence ID" value="NZ_RKLV01000015.1"/>
</dbReference>
<keyword evidence="4 5" id="KW-0472">Membrane</keyword>
<keyword evidence="3 5" id="KW-1133">Transmembrane helix</keyword>
<evidence type="ECO:0000313" key="7">
    <source>
        <dbReference type="Proteomes" id="UP001149411"/>
    </source>
</evidence>
<dbReference type="InterPro" id="IPR019533">
    <property type="entry name" value="Peptidase_S26"/>
</dbReference>
<keyword evidence="2 5" id="KW-0812">Transmembrane</keyword>
<feature type="transmembrane region" description="Helical" evidence="5">
    <location>
        <begin position="31"/>
        <end position="56"/>
    </location>
</feature>
<evidence type="ECO:0000256" key="3">
    <source>
        <dbReference type="ARBA" id="ARBA00022989"/>
    </source>
</evidence>
<dbReference type="PANTHER" id="PTHR10806">
    <property type="entry name" value="SIGNAL PEPTIDASE COMPLEX CATALYTIC SUBUNIT SEC11"/>
    <property type="match status" value="1"/>
</dbReference>
<proteinExistence type="predicted"/>